<gene>
    <name evidence="2" type="ORF">CLOLEP_01615</name>
</gene>
<accession>A7VSS4</accession>
<feature type="region of interest" description="Disordered" evidence="1">
    <location>
        <begin position="1"/>
        <end position="20"/>
    </location>
</feature>
<dbReference type="Proteomes" id="UP000003490">
    <property type="component" value="Unassembled WGS sequence"/>
</dbReference>
<organism evidence="2 3">
    <name type="scientific">[Clostridium] leptum DSM 753</name>
    <dbReference type="NCBI Taxonomy" id="428125"/>
    <lineage>
        <taxon>Bacteria</taxon>
        <taxon>Bacillati</taxon>
        <taxon>Bacillota</taxon>
        <taxon>Clostridia</taxon>
        <taxon>Eubacteriales</taxon>
        <taxon>Oscillospiraceae</taxon>
        <taxon>Oscillospiraceae incertae sedis</taxon>
    </lineage>
</organism>
<name>A7VSS4_9FIRM</name>
<proteinExistence type="predicted"/>
<evidence type="ECO:0000313" key="3">
    <source>
        <dbReference type="Proteomes" id="UP000003490"/>
    </source>
</evidence>
<reference evidence="2 3" key="1">
    <citation type="submission" date="2007-08" db="EMBL/GenBank/DDBJ databases">
        <title>Draft genome sequence of Clostridium leptum (DSM 753).</title>
        <authorList>
            <person name="Sudarsanam P."/>
            <person name="Ley R."/>
            <person name="Guruge J."/>
            <person name="Turnbaugh P.J."/>
            <person name="Mahowald M."/>
            <person name="Liep D."/>
            <person name="Gordon J."/>
        </authorList>
    </citation>
    <scope>NUCLEOTIDE SEQUENCE [LARGE SCALE GENOMIC DNA]</scope>
    <source>
        <strain evidence="2 3">DSM 753</strain>
    </source>
</reference>
<evidence type="ECO:0000256" key="1">
    <source>
        <dbReference type="SAM" id="MobiDB-lite"/>
    </source>
</evidence>
<comment type="caution">
    <text evidence="2">The sequence shown here is derived from an EMBL/GenBank/DDBJ whole genome shotgun (WGS) entry which is preliminary data.</text>
</comment>
<protein>
    <submittedName>
        <fullName evidence="2">Uncharacterized protein</fullName>
    </submittedName>
</protein>
<dbReference type="AlphaFoldDB" id="A7VSS4"/>
<reference evidence="2 3" key="2">
    <citation type="submission" date="2007-08" db="EMBL/GenBank/DDBJ databases">
        <authorList>
            <person name="Fulton L."/>
            <person name="Clifton S."/>
            <person name="Fulton B."/>
            <person name="Xu J."/>
            <person name="Minx P."/>
            <person name="Pepin K.H."/>
            <person name="Johnson M."/>
            <person name="Thiruvilangam P."/>
            <person name="Bhonagiri V."/>
            <person name="Nash W.E."/>
            <person name="Wang C."/>
            <person name="Mardis E.R."/>
            <person name="Wilson R.K."/>
        </authorList>
    </citation>
    <scope>NUCLEOTIDE SEQUENCE [LARGE SCALE GENOMIC DNA]</scope>
    <source>
        <strain evidence="2 3">DSM 753</strain>
    </source>
</reference>
<dbReference type="HOGENOM" id="CLU_3307396_0_0_9"/>
<evidence type="ECO:0000313" key="2">
    <source>
        <dbReference type="EMBL" id="EDO61220.1"/>
    </source>
</evidence>
<sequence>MVDLEPPGQGKRGQRGENPNRVFSLPLSSFSLMYDFQFF</sequence>
<dbReference type="EMBL" id="ABCB02000018">
    <property type="protein sequence ID" value="EDO61220.1"/>
    <property type="molecule type" value="Genomic_DNA"/>
</dbReference>